<feature type="transmembrane region" description="Helical" evidence="2">
    <location>
        <begin position="59"/>
        <end position="78"/>
    </location>
</feature>
<evidence type="ECO:0000256" key="2">
    <source>
        <dbReference type="SAM" id="Phobius"/>
    </source>
</evidence>
<dbReference type="Proteomes" id="UP000812982">
    <property type="component" value="Unassembled WGS sequence"/>
</dbReference>
<keyword evidence="2" id="KW-0472">Membrane</keyword>
<organism evidence="3 4">
    <name type="scientific">[Mycobacterium] fortunisiensis</name>
    <dbReference type="NCBI Taxonomy" id="2600579"/>
    <lineage>
        <taxon>Bacteria</taxon>
        <taxon>Bacillati</taxon>
        <taxon>Actinomycetota</taxon>
        <taxon>Actinomycetes</taxon>
        <taxon>Mycobacteriales</taxon>
        <taxon>Mycobacteriaceae</taxon>
        <taxon>Mycolicibacterium</taxon>
    </lineage>
</organism>
<accession>A0ABS6KH75</accession>
<keyword evidence="4" id="KW-1185">Reference proteome</keyword>
<evidence type="ECO:0008006" key="5">
    <source>
        <dbReference type="Google" id="ProtNLM"/>
    </source>
</evidence>
<comment type="caution">
    <text evidence="3">The sequence shown here is derived from an EMBL/GenBank/DDBJ whole genome shotgun (WGS) entry which is preliminary data.</text>
</comment>
<protein>
    <recommendedName>
        <fullName evidence="5">VWA domain-containing protein</fullName>
    </recommendedName>
</protein>
<name>A0ABS6KH75_9MYCO</name>
<keyword evidence="2" id="KW-1133">Transmembrane helix</keyword>
<evidence type="ECO:0000256" key="1">
    <source>
        <dbReference type="SAM" id="MobiDB-lite"/>
    </source>
</evidence>
<evidence type="ECO:0000313" key="3">
    <source>
        <dbReference type="EMBL" id="MBU9762917.1"/>
    </source>
</evidence>
<proteinExistence type="predicted"/>
<keyword evidence="2" id="KW-0812">Transmembrane</keyword>
<feature type="transmembrane region" description="Helical" evidence="2">
    <location>
        <begin position="6"/>
        <end position="26"/>
    </location>
</feature>
<feature type="transmembrane region" description="Helical" evidence="2">
    <location>
        <begin position="352"/>
        <end position="371"/>
    </location>
</feature>
<feature type="region of interest" description="Disordered" evidence="1">
    <location>
        <begin position="286"/>
        <end position="310"/>
    </location>
</feature>
<evidence type="ECO:0000313" key="4">
    <source>
        <dbReference type="Proteomes" id="UP000812982"/>
    </source>
</evidence>
<dbReference type="RefSeq" id="WP_217154921.1">
    <property type="nucleotide sequence ID" value="NZ_VOMB01000004.1"/>
</dbReference>
<gene>
    <name evidence="3" type="ORF">FR943_03490</name>
</gene>
<sequence>MELRWWWIVIVGLAALVVIVLAAFLWPLRQQPRRLRPLAWVNRLTELPEYARAYRRYRILLAAIAATTVAVLICAIVATARPVSTQATAAEINRAHPEDVMLCLQDDPASHDASVLLSYFGEQAAEFESQRLGLTALTSRVIPLTRDYPFLQDELGRYASLERLVATENPTPEDTAVLRRAQHEFGRTVNYSDYQLTVNDALAMCMKGFPGVGTPSDARRSVIYLGPAGKSESPIFSDDALTALARSSGIQVNVLTRTTLDAAGGLNAVATASGGRFISYAAAAGAGADGGKDGGKDGGDAGGKDDGAEQANQDTLDNALRTHLDGIRSHPPALTKPDGTILVEQVRDRPNLVLTIGLLIVIVFSIALAGVRR</sequence>
<feature type="compositionally biased region" description="Basic and acidic residues" evidence="1">
    <location>
        <begin position="290"/>
        <end position="307"/>
    </location>
</feature>
<reference evidence="3 4" key="1">
    <citation type="journal article" date="2021" name="Sci. Rep.">
        <title>Phenotypic and genomic hallmarks of a novel, potentially pathogenic rapidly growing Mycobacterium species related to the Mycobacterium fortuitum complex.</title>
        <authorList>
            <person name="Gharbi R."/>
            <person name="Khanna V."/>
            <person name="Frigui W."/>
            <person name="Mhenni B."/>
            <person name="Brosch R."/>
            <person name="Mardassi H."/>
        </authorList>
    </citation>
    <scope>NUCLEOTIDE SEQUENCE [LARGE SCALE GENOMIC DNA]</scope>
    <source>
        <strain evidence="3 4">TNTM28</strain>
    </source>
</reference>
<dbReference type="EMBL" id="VOMB01000004">
    <property type="protein sequence ID" value="MBU9762917.1"/>
    <property type="molecule type" value="Genomic_DNA"/>
</dbReference>